<name>A0A5R9B204_STAXY</name>
<dbReference type="Pfam" id="PF00535">
    <property type="entry name" value="Glycos_transf_2"/>
    <property type="match status" value="1"/>
</dbReference>
<dbReference type="InterPro" id="IPR043149">
    <property type="entry name" value="TagF_N"/>
</dbReference>
<dbReference type="GO" id="GO:0047355">
    <property type="term" value="F:CDP-glycerol glycerophosphotransferase activity"/>
    <property type="evidence" value="ECO:0007669"/>
    <property type="project" value="InterPro"/>
</dbReference>
<dbReference type="PANTHER" id="PTHR37316">
    <property type="entry name" value="TEICHOIC ACID GLYCEROL-PHOSPHATE PRIMASE"/>
    <property type="match status" value="1"/>
</dbReference>
<dbReference type="InterPro" id="IPR007554">
    <property type="entry name" value="Glycerophosphate_synth"/>
</dbReference>
<protein>
    <submittedName>
        <fullName evidence="8">CDP-glycerol:glycerophosphate glycerophosphotransferase</fullName>
    </submittedName>
</protein>
<dbReference type="Gene3D" id="3.40.50.11820">
    <property type="match status" value="1"/>
</dbReference>
<feature type="domain" description="Glycosyltransferase 2-like" evidence="7">
    <location>
        <begin position="6"/>
        <end position="143"/>
    </location>
</feature>
<dbReference type="Gene3D" id="3.40.50.12580">
    <property type="match status" value="1"/>
</dbReference>
<evidence type="ECO:0000256" key="4">
    <source>
        <dbReference type="ARBA" id="ARBA00022679"/>
    </source>
</evidence>
<dbReference type="OrthoDB" id="9811865at2"/>
<dbReference type="SUPFAM" id="SSF53448">
    <property type="entry name" value="Nucleotide-diphospho-sugar transferases"/>
    <property type="match status" value="1"/>
</dbReference>
<evidence type="ECO:0000313" key="8">
    <source>
        <dbReference type="EMBL" id="TLP89952.1"/>
    </source>
</evidence>
<dbReference type="Gene3D" id="3.90.550.10">
    <property type="entry name" value="Spore Coat Polysaccharide Biosynthesis Protein SpsA, Chain A"/>
    <property type="match status" value="1"/>
</dbReference>
<evidence type="ECO:0000256" key="6">
    <source>
        <dbReference type="ARBA" id="ARBA00023136"/>
    </source>
</evidence>
<keyword evidence="4 8" id="KW-0808">Transferase</keyword>
<gene>
    <name evidence="8" type="ORF">FEZ53_10925</name>
</gene>
<dbReference type="InterPro" id="IPR043148">
    <property type="entry name" value="TagF_C"/>
</dbReference>
<evidence type="ECO:0000259" key="7">
    <source>
        <dbReference type="Pfam" id="PF00535"/>
    </source>
</evidence>
<dbReference type="GO" id="GO:0019350">
    <property type="term" value="P:teichoic acid biosynthetic process"/>
    <property type="evidence" value="ECO:0007669"/>
    <property type="project" value="UniProtKB-KW"/>
</dbReference>
<comment type="similarity">
    <text evidence="2">Belongs to the CDP-glycerol glycerophosphotransferase family.</text>
</comment>
<dbReference type="AlphaFoldDB" id="A0A5R9B204"/>
<sequence length="729" mass="86411">MYNQLTIIVPFYNNETHLKQCLESLINQSNQQFELILVNDGAQDLSENYLFEKLENYSKQPKYIKLDKNHGHAYARNKGIAHVETPYFMFVDADDIISPYTIEVYLKHLKQQDAVISKIHDFSLNIPNSYLDEDLTVHYKKINKYPDALLKQDSISNIIFKTSIVQNHCIKLNENLNIYADWSFILEYNNYAETFIHIEGVPFYFCGEIYDPFTTEKLRAQPFESIFPDYIDAFKDAIQRVNKLNNKKSLKKFILQHMVDKLHIWFEPNNQNNAAHYQFASKMLAGIIPMIKPALKSESPLFNLELRFIQFGFTQLAIKLNYKRYRLRFYKAILLNKPNKHYAKYVLFNKNSDVSQQTVVFESFGGSSYNDSPKYIYEYMKSHYPNFHYYWVFRDTKNIDIPEGVKPIQKQSAAYYDIYKKAHVWVSNARLPLFIKKKSNQLYIQVWHGTPLKFLANDMTVVRMPNTTTATYKKYFYESTRRWDYLVSPNAYSTTIFQSAFWMARNQILEIGYPRNDLLINHQHDQELHRKIKDKLEIPSDKKVILYAPTWRDDEYSTENKYISNLKLDINQLRNRLGDTYIVLFRMHYLISNELDLSQYTNFAIDVSKYNDISELYLISDCLITDYSSVMFDFGILKRPQIFYAYDMEKYSTDLRGFYFDYLNDLPGPIYTNTEDLIAGLENIKQIEQHYQPKINQFYNRFCVIENGKASQHLGDLIANRIQNTDNKI</sequence>
<keyword evidence="6" id="KW-0472">Membrane</keyword>
<dbReference type="SUPFAM" id="SSF53756">
    <property type="entry name" value="UDP-Glycosyltransferase/glycogen phosphorylase"/>
    <property type="match status" value="1"/>
</dbReference>
<dbReference type="Pfam" id="PF04464">
    <property type="entry name" value="Glyphos_transf"/>
    <property type="match status" value="1"/>
</dbReference>
<accession>A0A5R9B204</accession>
<evidence type="ECO:0000256" key="1">
    <source>
        <dbReference type="ARBA" id="ARBA00004202"/>
    </source>
</evidence>
<organism evidence="8 9">
    <name type="scientific">Staphylococcus xylosus</name>
    <dbReference type="NCBI Taxonomy" id="1288"/>
    <lineage>
        <taxon>Bacteria</taxon>
        <taxon>Bacillati</taxon>
        <taxon>Bacillota</taxon>
        <taxon>Bacilli</taxon>
        <taxon>Bacillales</taxon>
        <taxon>Staphylococcaceae</taxon>
        <taxon>Staphylococcus</taxon>
    </lineage>
</organism>
<evidence type="ECO:0000256" key="5">
    <source>
        <dbReference type="ARBA" id="ARBA00022944"/>
    </source>
</evidence>
<dbReference type="Proteomes" id="UP000307747">
    <property type="component" value="Unassembled WGS sequence"/>
</dbReference>
<dbReference type="InterPro" id="IPR029044">
    <property type="entry name" value="Nucleotide-diphossugar_trans"/>
</dbReference>
<evidence type="ECO:0000256" key="2">
    <source>
        <dbReference type="ARBA" id="ARBA00010488"/>
    </source>
</evidence>
<evidence type="ECO:0000313" key="9">
    <source>
        <dbReference type="Proteomes" id="UP000307747"/>
    </source>
</evidence>
<comment type="caution">
    <text evidence="8">The sequence shown here is derived from an EMBL/GenBank/DDBJ whole genome shotgun (WGS) entry which is preliminary data.</text>
</comment>
<keyword evidence="3" id="KW-1003">Cell membrane</keyword>
<proteinExistence type="inferred from homology"/>
<evidence type="ECO:0000256" key="3">
    <source>
        <dbReference type="ARBA" id="ARBA00022475"/>
    </source>
</evidence>
<reference evidence="8 9" key="1">
    <citation type="submission" date="2019-05" db="EMBL/GenBank/DDBJ databases">
        <title>The metagenome of a microbial culture collection derived from dairy environment covers the genomic content of the human microbiome.</title>
        <authorList>
            <person name="Roder T."/>
            <person name="Wuthrich D."/>
            <person name="Sattari Z."/>
            <person name="Von Ah U."/>
            <person name="Bar C."/>
            <person name="Ronchi F."/>
            <person name="Macpherson A.J."/>
            <person name="Ganal-Vonarburg S.C."/>
            <person name="Bruggmann R."/>
            <person name="Vergeres G."/>
        </authorList>
    </citation>
    <scope>NUCLEOTIDE SEQUENCE [LARGE SCALE GENOMIC DNA]</scope>
    <source>
        <strain evidence="8 9">FAM 20833</strain>
    </source>
</reference>
<dbReference type="EMBL" id="VBTJ01000002">
    <property type="protein sequence ID" value="TLP89952.1"/>
    <property type="molecule type" value="Genomic_DNA"/>
</dbReference>
<dbReference type="InterPro" id="IPR051612">
    <property type="entry name" value="Teichoic_Acid_Biosynth"/>
</dbReference>
<dbReference type="InterPro" id="IPR001173">
    <property type="entry name" value="Glyco_trans_2-like"/>
</dbReference>
<dbReference type="CDD" id="cd00761">
    <property type="entry name" value="Glyco_tranf_GTA_type"/>
    <property type="match status" value="1"/>
</dbReference>
<dbReference type="RefSeq" id="WP_138406159.1">
    <property type="nucleotide sequence ID" value="NZ_VBTJ01000002.1"/>
</dbReference>
<keyword evidence="5" id="KW-0777">Teichoic acid biosynthesis</keyword>
<comment type="subcellular location">
    <subcellularLocation>
        <location evidence="1">Cell membrane</location>
        <topology evidence="1">Peripheral membrane protein</topology>
    </subcellularLocation>
</comment>
<dbReference type="GO" id="GO:0005886">
    <property type="term" value="C:plasma membrane"/>
    <property type="evidence" value="ECO:0007669"/>
    <property type="project" value="UniProtKB-SubCell"/>
</dbReference>
<dbReference type="PANTHER" id="PTHR37316:SF3">
    <property type="entry name" value="TEICHOIC ACID GLYCEROL-PHOSPHATE TRANSFERASE"/>
    <property type="match status" value="1"/>
</dbReference>